<dbReference type="EMBL" id="CH933809">
    <property type="protein sequence ID" value="KRG05981.1"/>
    <property type="molecule type" value="Genomic_DNA"/>
</dbReference>
<reference evidence="2 3" key="1">
    <citation type="journal article" date="2007" name="Nature">
        <title>Evolution of genes and genomes on the Drosophila phylogeny.</title>
        <authorList>
            <consortium name="Drosophila 12 Genomes Consortium"/>
            <person name="Clark A.G."/>
            <person name="Eisen M.B."/>
            <person name="Smith D.R."/>
            <person name="Bergman C.M."/>
            <person name="Oliver B."/>
            <person name="Markow T.A."/>
            <person name="Kaufman T.C."/>
            <person name="Kellis M."/>
            <person name="Gelbart W."/>
            <person name="Iyer V.N."/>
            <person name="Pollard D.A."/>
            <person name="Sackton T.B."/>
            <person name="Larracuente A.M."/>
            <person name="Singh N.D."/>
            <person name="Abad J.P."/>
            <person name="Abt D.N."/>
            <person name="Adryan B."/>
            <person name="Aguade M."/>
            <person name="Akashi H."/>
            <person name="Anderson W.W."/>
            <person name="Aquadro C.F."/>
            <person name="Ardell D.H."/>
            <person name="Arguello R."/>
            <person name="Artieri C.G."/>
            <person name="Barbash D.A."/>
            <person name="Barker D."/>
            <person name="Barsanti P."/>
            <person name="Batterham P."/>
            <person name="Batzoglou S."/>
            <person name="Begun D."/>
            <person name="Bhutkar A."/>
            <person name="Blanco E."/>
            <person name="Bosak S.A."/>
            <person name="Bradley R.K."/>
            <person name="Brand A.D."/>
            <person name="Brent M.R."/>
            <person name="Brooks A.N."/>
            <person name="Brown R.H."/>
            <person name="Butlin R.K."/>
            <person name="Caggese C."/>
            <person name="Calvi B.R."/>
            <person name="Bernardo de Carvalho A."/>
            <person name="Caspi A."/>
            <person name="Castrezana S."/>
            <person name="Celniker S.E."/>
            <person name="Chang J.L."/>
            <person name="Chapple C."/>
            <person name="Chatterji S."/>
            <person name="Chinwalla A."/>
            <person name="Civetta A."/>
            <person name="Clifton S.W."/>
            <person name="Comeron J.M."/>
            <person name="Costello J.C."/>
            <person name="Coyne J.A."/>
            <person name="Daub J."/>
            <person name="David R.G."/>
            <person name="Delcher A.L."/>
            <person name="Delehaunty K."/>
            <person name="Do C.B."/>
            <person name="Ebling H."/>
            <person name="Edwards K."/>
            <person name="Eickbush T."/>
            <person name="Evans J.D."/>
            <person name="Filipski A."/>
            <person name="Findeiss S."/>
            <person name="Freyhult E."/>
            <person name="Fulton L."/>
            <person name="Fulton R."/>
            <person name="Garcia A.C."/>
            <person name="Gardiner A."/>
            <person name="Garfield D.A."/>
            <person name="Garvin B.E."/>
            <person name="Gibson G."/>
            <person name="Gilbert D."/>
            <person name="Gnerre S."/>
            <person name="Godfrey J."/>
            <person name="Good R."/>
            <person name="Gotea V."/>
            <person name="Gravely B."/>
            <person name="Greenberg A.J."/>
            <person name="Griffiths-Jones S."/>
            <person name="Gross S."/>
            <person name="Guigo R."/>
            <person name="Gustafson E.A."/>
            <person name="Haerty W."/>
            <person name="Hahn M.W."/>
            <person name="Halligan D.L."/>
            <person name="Halpern A.L."/>
            <person name="Halter G.M."/>
            <person name="Han M.V."/>
            <person name="Heger A."/>
            <person name="Hillier L."/>
            <person name="Hinrichs A.S."/>
            <person name="Holmes I."/>
            <person name="Hoskins R.A."/>
            <person name="Hubisz M.J."/>
            <person name="Hultmark D."/>
            <person name="Huntley M.A."/>
            <person name="Jaffe D.B."/>
            <person name="Jagadeeshan S."/>
            <person name="Jeck W.R."/>
            <person name="Johnson J."/>
            <person name="Jones C.D."/>
            <person name="Jordan W.C."/>
            <person name="Karpen G.H."/>
            <person name="Kataoka E."/>
            <person name="Keightley P.D."/>
            <person name="Kheradpour P."/>
            <person name="Kirkness E.F."/>
            <person name="Koerich L.B."/>
            <person name="Kristiansen K."/>
            <person name="Kudrna D."/>
            <person name="Kulathinal R.J."/>
            <person name="Kumar S."/>
            <person name="Kwok R."/>
            <person name="Lander E."/>
            <person name="Langley C.H."/>
            <person name="Lapoint R."/>
            <person name="Lazzaro B.P."/>
            <person name="Lee S.J."/>
            <person name="Levesque L."/>
            <person name="Li R."/>
            <person name="Lin C.F."/>
            <person name="Lin M.F."/>
            <person name="Lindblad-Toh K."/>
            <person name="Llopart A."/>
            <person name="Long M."/>
            <person name="Low L."/>
            <person name="Lozovsky E."/>
            <person name="Lu J."/>
            <person name="Luo M."/>
            <person name="Machado C.A."/>
            <person name="Makalowski W."/>
            <person name="Marzo M."/>
            <person name="Matsuda M."/>
            <person name="Matzkin L."/>
            <person name="McAllister B."/>
            <person name="McBride C.S."/>
            <person name="McKernan B."/>
            <person name="McKernan K."/>
            <person name="Mendez-Lago M."/>
            <person name="Minx P."/>
            <person name="Mollenhauer M.U."/>
            <person name="Montooth K."/>
            <person name="Mount S.M."/>
            <person name="Mu X."/>
            <person name="Myers E."/>
            <person name="Negre B."/>
            <person name="Newfeld S."/>
            <person name="Nielsen R."/>
            <person name="Noor M.A."/>
            <person name="O'Grady P."/>
            <person name="Pachter L."/>
            <person name="Papaceit M."/>
            <person name="Parisi M.J."/>
            <person name="Parisi M."/>
            <person name="Parts L."/>
            <person name="Pedersen J.S."/>
            <person name="Pesole G."/>
            <person name="Phillippy A.M."/>
            <person name="Ponting C.P."/>
            <person name="Pop M."/>
            <person name="Porcelli D."/>
            <person name="Powell J.R."/>
            <person name="Prohaska S."/>
            <person name="Pruitt K."/>
            <person name="Puig M."/>
            <person name="Quesneville H."/>
            <person name="Ram K.R."/>
            <person name="Rand D."/>
            <person name="Rasmussen M.D."/>
            <person name="Reed L.K."/>
            <person name="Reenan R."/>
            <person name="Reily A."/>
            <person name="Remington K.A."/>
            <person name="Rieger T.T."/>
            <person name="Ritchie M.G."/>
            <person name="Robin C."/>
            <person name="Rogers Y.H."/>
            <person name="Rohde C."/>
            <person name="Rozas J."/>
            <person name="Rubenfield M.J."/>
            <person name="Ruiz A."/>
            <person name="Russo S."/>
            <person name="Salzberg S.L."/>
            <person name="Sanchez-Gracia A."/>
            <person name="Saranga D.J."/>
            <person name="Sato H."/>
            <person name="Schaeffer S.W."/>
            <person name="Schatz M.C."/>
            <person name="Schlenke T."/>
            <person name="Schwartz R."/>
            <person name="Segarra C."/>
            <person name="Singh R.S."/>
            <person name="Sirot L."/>
            <person name="Sirota M."/>
            <person name="Sisneros N.B."/>
            <person name="Smith C.D."/>
            <person name="Smith T.F."/>
            <person name="Spieth J."/>
            <person name="Stage D.E."/>
            <person name="Stark A."/>
            <person name="Stephan W."/>
            <person name="Strausberg R.L."/>
            <person name="Strempel S."/>
            <person name="Sturgill D."/>
            <person name="Sutton G."/>
            <person name="Sutton G.G."/>
            <person name="Tao W."/>
            <person name="Teichmann S."/>
            <person name="Tobari Y.N."/>
            <person name="Tomimura Y."/>
            <person name="Tsolas J.M."/>
            <person name="Valente V.L."/>
            <person name="Venter E."/>
            <person name="Venter J.C."/>
            <person name="Vicario S."/>
            <person name="Vieira F.G."/>
            <person name="Vilella A.J."/>
            <person name="Villasante A."/>
            <person name="Walenz B."/>
            <person name="Wang J."/>
            <person name="Wasserman M."/>
            <person name="Watts T."/>
            <person name="Wilson D."/>
            <person name="Wilson R.K."/>
            <person name="Wing R.A."/>
            <person name="Wolfner M.F."/>
            <person name="Wong A."/>
            <person name="Wong G.K."/>
            <person name="Wu C.I."/>
            <person name="Wu G."/>
            <person name="Yamamoto D."/>
            <person name="Yang H.P."/>
            <person name="Yang S.P."/>
            <person name="Yorke J.A."/>
            <person name="Yoshida K."/>
            <person name="Zdobnov E."/>
            <person name="Zhang P."/>
            <person name="Zhang Y."/>
            <person name="Zimin A.V."/>
            <person name="Baldwin J."/>
            <person name="Abdouelleil A."/>
            <person name="Abdulkadir J."/>
            <person name="Abebe A."/>
            <person name="Abera B."/>
            <person name="Abreu J."/>
            <person name="Acer S.C."/>
            <person name="Aftuck L."/>
            <person name="Alexander A."/>
            <person name="An P."/>
            <person name="Anderson E."/>
            <person name="Anderson S."/>
            <person name="Arachi H."/>
            <person name="Azer M."/>
            <person name="Bachantsang P."/>
            <person name="Barry A."/>
            <person name="Bayul T."/>
            <person name="Berlin A."/>
            <person name="Bessette D."/>
            <person name="Bloom T."/>
            <person name="Blye J."/>
            <person name="Boguslavskiy L."/>
            <person name="Bonnet C."/>
            <person name="Boukhgalter B."/>
            <person name="Bourzgui I."/>
            <person name="Brown A."/>
            <person name="Cahill P."/>
            <person name="Channer S."/>
            <person name="Cheshatsang Y."/>
            <person name="Chuda L."/>
            <person name="Citroen M."/>
            <person name="Collymore A."/>
            <person name="Cooke P."/>
            <person name="Costello M."/>
            <person name="D'Aco K."/>
            <person name="Daza R."/>
            <person name="De Haan G."/>
            <person name="DeGray S."/>
            <person name="DeMaso C."/>
            <person name="Dhargay N."/>
            <person name="Dooley K."/>
            <person name="Dooley E."/>
            <person name="Doricent M."/>
            <person name="Dorje P."/>
            <person name="Dorjee K."/>
            <person name="Dupes A."/>
            <person name="Elong R."/>
            <person name="Falk J."/>
            <person name="Farina A."/>
            <person name="Faro S."/>
            <person name="Ferguson D."/>
            <person name="Fisher S."/>
            <person name="Foley C.D."/>
            <person name="Franke A."/>
            <person name="Friedrich D."/>
            <person name="Gadbois L."/>
            <person name="Gearin G."/>
            <person name="Gearin C.R."/>
            <person name="Giannoukos G."/>
            <person name="Goode T."/>
            <person name="Graham J."/>
            <person name="Grandbois E."/>
            <person name="Grewal S."/>
            <person name="Gyaltsen K."/>
            <person name="Hafez N."/>
            <person name="Hagos B."/>
            <person name="Hall J."/>
            <person name="Henson C."/>
            <person name="Hollinger A."/>
            <person name="Honan T."/>
            <person name="Huard M.D."/>
            <person name="Hughes L."/>
            <person name="Hurhula B."/>
            <person name="Husby M.E."/>
            <person name="Kamat A."/>
            <person name="Kanga B."/>
            <person name="Kashin S."/>
            <person name="Khazanovich D."/>
            <person name="Kisner P."/>
            <person name="Lance K."/>
            <person name="Lara M."/>
            <person name="Lee W."/>
            <person name="Lennon N."/>
            <person name="Letendre F."/>
            <person name="LeVine R."/>
            <person name="Lipovsky A."/>
            <person name="Liu X."/>
            <person name="Liu J."/>
            <person name="Liu S."/>
            <person name="Lokyitsang T."/>
            <person name="Lokyitsang Y."/>
            <person name="Lubonja R."/>
            <person name="Lui A."/>
            <person name="MacDonald P."/>
            <person name="Magnisalis V."/>
            <person name="Maru K."/>
            <person name="Matthews C."/>
            <person name="McCusker W."/>
            <person name="McDonough S."/>
            <person name="Mehta T."/>
            <person name="Meldrim J."/>
            <person name="Meneus L."/>
            <person name="Mihai O."/>
            <person name="Mihalev A."/>
            <person name="Mihova T."/>
            <person name="Mittelman R."/>
            <person name="Mlenga V."/>
            <person name="Montmayeur A."/>
            <person name="Mulrain L."/>
            <person name="Navidi A."/>
            <person name="Naylor J."/>
            <person name="Negash T."/>
            <person name="Nguyen T."/>
            <person name="Nguyen N."/>
            <person name="Nicol R."/>
            <person name="Norbu C."/>
            <person name="Norbu N."/>
            <person name="Novod N."/>
            <person name="O'Neill B."/>
            <person name="Osman S."/>
            <person name="Markiewicz E."/>
            <person name="Oyono O.L."/>
            <person name="Patti C."/>
            <person name="Phunkhang P."/>
            <person name="Pierre F."/>
            <person name="Priest M."/>
            <person name="Raghuraman S."/>
            <person name="Rege F."/>
            <person name="Reyes R."/>
            <person name="Rise C."/>
            <person name="Rogov P."/>
            <person name="Ross K."/>
            <person name="Ryan E."/>
            <person name="Settipalli S."/>
            <person name="Shea T."/>
            <person name="Sherpa N."/>
            <person name="Shi L."/>
            <person name="Shih D."/>
            <person name="Sparrow T."/>
            <person name="Spaulding J."/>
            <person name="Stalker J."/>
            <person name="Stange-Thomann N."/>
            <person name="Stavropoulos S."/>
            <person name="Stone C."/>
            <person name="Strader C."/>
            <person name="Tesfaye S."/>
            <person name="Thomson T."/>
            <person name="Thoulutsang Y."/>
            <person name="Thoulutsang D."/>
            <person name="Topham K."/>
            <person name="Topping I."/>
            <person name="Tsamla T."/>
            <person name="Vassiliev H."/>
            <person name="Vo A."/>
            <person name="Wangchuk T."/>
            <person name="Wangdi T."/>
            <person name="Weiand M."/>
            <person name="Wilkinson J."/>
            <person name="Wilson A."/>
            <person name="Yadav S."/>
            <person name="Young G."/>
            <person name="Yu Q."/>
            <person name="Zembek L."/>
            <person name="Zhong D."/>
            <person name="Zimmer A."/>
            <person name="Zwirko Z."/>
            <person name="Jaffe D.B."/>
            <person name="Alvarez P."/>
            <person name="Brockman W."/>
            <person name="Butler J."/>
            <person name="Chin C."/>
            <person name="Gnerre S."/>
            <person name="Grabherr M."/>
            <person name="Kleber M."/>
            <person name="Mauceli E."/>
            <person name="MacCallum I."/>
        </authorList>
    </citation>
    <scope>NUCLEOTIDE SEQUENCE [LARGE SCALE GENOMIC DNA]</scope>
    <source>
        <strain evidence="3">Tucson 15081-1352.22</strain>
    </source>
</reference>
<evidence type="ECO:0000313" key="2">
    <source>
        <dbReference type="EMBL" id="KRG05981.1"/>
    </source>
</evidence>
<feature type="domain" description="Transcriptional cofactor Bfc" evidence="1">
    <location>
        <begin position="139"/>
        <end position="193"/>
    </location>
</feature>
<dbReference type="InterPro" id="IPR054459">
    <property type="entry name" value="Bfc_dom"/>
</dbReference>
<keyword evidence="3" id="KW-1185">Reference proteome</keyword>
<sequence length="322" mass="37084">MSFKLPDLLYMFEFVIDDLIIIRKNLCAPDEYPTCVEFTFRSNVYVTLCDREYGACIDESEPRTGKCCIFPLRGEVKDSERLYVNIYKKRTDCCKFLIGMAEMEVKPLFDYLNDIDKADTNWLNPEYTVDLTQFGDTRRKSLNTVACFDPGLQRMEQLCPSFINVKNMLPIFNLYNQQIGNIVLKLRLLCHGPTIVAEVFQKGNKMVAAPRRPDQDICYVVPEERGVVLPPKGHRYFARNANKLCPCDTCEDEFDRPCPTVPAKIHPKRIVKYKKVCKECAGVAMFPEFISYENVHANHKVKKNRAKMFGKESNDCVSSVDS</sequence>
<dbReference type="Pfam" id="PF22576">
    <property type="entry name" value="Bfc"/>
    <property type="match status" value="1"/>
</dbReference>
<dbReference type="KEGG" id="dmo:Dmoj_GI26763"/>
<dbReference type="InParanoid" id="A0A0Q9XC96"/>
<organism evidence="2 3">
    <name type="scientific">Drosophila mojavensis</name>
    <name type="common">Fruit fly</name>
    <dbReference type="NCBI Taxonomy" id="7230"/>
    <lineage>
        <taxon>Eukaryota</taxon>
        <taxon>Metazoa</taxon>
        <taxon>Ecdysozoa</taxon>
        <taxon>Arthropoda</taxon>
        <taxon>Hexapoda</taxon>
        <taxon>Insecta</taxon>
        <taxon>Pterygota</taxon>
        <taxon>Neoptera</taxon>
        <taxon>Endopterygota</taxon>
        <taxon>Diptera</taxon>
        <taxon>Brachycera</taxon>
        <taxon>Muscomorpha</taxon>
        <taxon>Ephydroidea</taxon>
        <taxon>Drosophilidae</taxon>
        <taxon>Drosophila</taxon>
    </lineage>
</organism>
<name>A0A0Q9XC96_DROMO</name>
<gene>
    <name evidence="2" type="primary">Dmoj\GI26763</name>
    <name evidence="2" type="ORF">Dmoj_GI26763</name>
</gene>
<evidence type="ECO:0000313" key="3">
    <source>
        <dbReference type="Proteomes" id="UP000009192"/>
    </source>
</evidence>
<accession>A0A0Q9XC96</accession>
<evidence type="ECO:0000259" key="1">
    <source>
        <dbReference type="Pfam" id="PF22576"/>
    </source>
</evidence>
<dbReference type="Proteomes" id="UP000009192">
    <property type="component" value="Unassembled WGS sequence"/>
</dbReference>
<dbReference type="AlphaFoldDB" id="A0A0Q9XC96"/>
<protein>
    <recommendedName>
        <fullName evidence="1">Transcriptional cofactor Bfc domain-containing protein</fullName>
    </recommendedName>
</protein>
<dbReference type="OrthoDB" id="6624851at2759"/>
<proteinExistence type="predicted"/>